<dbReference type="InterPro" id="IPR008271">
    <property type="entry name" value="Ser/Thr_kinase_AS"/>
</dbReference>
<dbReference type="Gene3D" id="1.10.510.10">
    <property type="entry name" value="Transferase(Phosphotransferase) domain 1"/>
    <property type="match status" value="1"/>
</dbReference>
<name>A2DAT3_TRIV3</name>
<dbReference type="GO" id="GO:0004674">
    <property type="term" value="F:protein serine/threonine kinase activity"/>
    <property type="evidence" value="ECO:0000318"/>
    <property type="project" value="GO_Central"/>
</dbReference>
<dbReference type="GO" id="GO:0005737">
    <property type="term" value="C:cytoplasm"/>
    <property type="evidence" value="ECO:0000318"/>
    <property type="project" value="GO_Central"/>
</dbReference>
<dbReference type="RefSeq" id="XP_001583572.1">
    <property type="nucleotide sequence ID" value="XM_001583522.1"/>
</dbReference>
<proteinExistence type="predicted"/>
<dbReference type="OrthoDB" id="40902at2759"/>
<keyword evidence="2" id="KW-0808">Transferase</keyword>
<dbReference type="Pfam" id="PF00069">
    <property type="entry name" value="Pkinase"/>
    <property type="match status" value="1"/>
</dbReference>
<gene>
    <name evidence="2" type="ORF">TVAG_036110</name>
</gene>
<keyword evidence="3" id="KW-1185">Reference proteome</keyword>
<feature type="domain" description="Protein kinase" evidence="1">
    <location>
        <begin position="22"/>
        <end position="277"/>
    </location>
</feature>
<dbReference type="VEuPathDB" id="TrichDB:TVAG_036110"/>
<dbReference type="InParanoid" id="A2DAT3"/>
<dbReference type="PROSITE" id="PS50011">
    <property type="entry name" value="PROTEIN_KINASE_DOM"/>
    <property type="match status" value="1"/>
</dbReference>
<dbReference type="PROSITE" id="PS00108">
    <property type="entry name" value="PROTEIN_KINASE_ST"/>
    <property type="match status" value="1"/>
</dbReference>
<dbReference type="FunCoup" id="A2DAT3">
    <property type="interactions" value="271"/>
</dbReference>
<sequence>MSSQFYGDESTVPKVGEVINNYSLEKILDNTKNSIVFLAKNIKDNEKVAIKFIKYRKAAISRVDAEIELMSNCKCPFIIQAREIFDYLPYKCLVMPLAMSDMNNILHCAENHRLDEDLVKEVIRSALLALKYLHDNQICHRDIKPDNLLYLGEEEEEAVQLTDLGFATKVESNQLCNEYVGTLNYAAPEIISGKPYDKSIDIWSLGVSMYTLLSGSNPFPSNPESTLRRCIQNGAYLFPASKWKGISREAKDLISHMIKVDPLERYTVNQCLDHKWFSSIPHSKSWHNLNLNLNPNTYC</sequence>
<dbReference type="VEuPathDB" id="TrichDB:TVAGG3_0812610"/>
<dbReference type="GO" id="GO:0005524">
    <property type="term" value="F:ATP binding"/>
    <property type="evidence" value="ECO:0007669"/>
    <property type="project" value="InterPro"/>
</dbReference>
<dbReference type="InterPro" id="IPR011009">
    <property type="entry name" value="Kinase-like_dom_sf"/>
</dbReference>
<keyword evidence="2" id="KW-0418">Kinase</keyword>
<dbReference type="Proteomes" id="UP000001542">
    <property type="component" value="Unassembled WGS sequence"/>
</dbReference>
<evidence type="ECO:0000313" key="3">
    <source>
        <dbReference type="Proteomes" id="UP000001542"/>
    </source>
</evidence>
<dbReference type="KEGG" id="tva:5468142"/>
<protein>
    <submittedName>
        <fullName evidence="2">CAMK family protein kinase</fullName>
    </submittedName>
</protein>
<reference evidence="2" key="1">
    <citation type="submission" date="2006-10" db="EMBL/GenBank/DDBJ databases">
        <authorList>
            <person name="Amadeo P."/>
            <person name="Zhao Q."/>
            <person name="Wortman J."/>
            <person name="Fraser-Liggett C."/>
            <person name="Carlton J."/>
        </authorList>
    </citation>
    <scope>NUCLEOTIDE SEQUENCE</scope>
    <source>
        <strain evidence="2">G3</strain>
    </source>
</reference>
<dbReference type="SUPFAM" id="SSF56112">
    <property type="entry name" value="Protein kinase-like (PK-like)"/>
    <property type="match status" value="1"/>
</dbReference>
<dbReference type="SMR" id="A2DAT3"/>
<dbReference type="PANTHER" id="PTHR24347">
    <property type="entry name" value="SERINE/THREONINE-PROTEIN KINASE"/>
    <property type="match status" value="1"/>
</dbReference>
<dbReference type="AlphaFoldDB" id="A2DAT3"/>
<reference evidence="2" key="2">
    <citation type="journal article" date="2007" name="Science">
        <title>Draft genome sequence of the sexually transmitted pathogen Trichomonas vaginalis.</title>
        <authorList>
            <person name="Carlton J.M."/>
            <person name="Hirt R.P."/>
            <person name="Silva J.C."/>
            <person name="Delcher A.L."/>
            <person name="Schatz M."/>
            <person name="Zhao Q."/>
            <person name="Wortman J.R."/>
            <person name="Bidwell S.L."/>
            <person name="Alsmark U.C.M."/>
            <person name="Besteiro S."/>
            <person name="Sicheritz-Ponten T."/>
            <person name="Noel C.J."/>
            <person name="Dacks J.B."/>
            <person name="Foster P.G."/>
            <person name="Simillion C."/>
            <person name="Van de Peer Y."/>
            <person name="Miranda-Saavedra D."/>
            <person name="Barton G.J."/>
            <person name="Westrop G.D."/>
            <person name="Mueller S."/>
            <person name="Dessi D."/>
            <person name="Fiori P.L."/>
            <person name="Ren Q."/>
            <person name="Paulsen I."/>
            <person name="Zhang H."/>
            <person name="Bastida-Corcuera F.D."/>
            <person name="Simoes-Barbosa A."/>
            <person name="Brown M.T."/>
            <person name="Hayes R.D."/>
            <person name="Mukherjee M."/>
            <person name="Okumura C.Y."/>
            <person name="Schneider R."/>
            <person name="Smith A.J."/>
            <person name="Vanacova S."/>
            <person name="Villalvazo M."/>
            <person name="Haas B.J."/>
            <person name="Pertea M."/>
            <person name="Feldblyum T.V."/>
            <person name="Utterback T.R."/>
            <person name="Shu C.L."/>
            <person name="Osoegawa K."/>
            <person name="de Jong P.J."/>
            <person name="Hrdy I."/>
            <person name="Horvathova L."/>
            <person name="Zubacova Z."/>
            <person name="Dolezal P."/>
            <person name="Malik S.B."/>
            <person name="Logsdon J.M. Jr."/>
            <person name="Henze K."/>
            <person name="Gupta A."/>
            <person name="Wang C.C."/>
            <person name="Dunne R.L."/>
            <person name="Upcroft J.A."/>
            <person name="Upcroft P."/>
            <person name="White O."/>
            <person name="Salzberg S.L."/>
            <person name="Tang P."/>
            <person name="Chiu C.-H."/>
            <person name="Lee Y.-S."/>
            <person name="Embley T.M."/>
            <person name="Coombs G.H."/>
            <person name="Mottram J.C."/>
            <person name="Tachezy J."/>
            <person name="Fraser-Liggett C.M."/>
            <person name="Johnson P.J."/>
        </authorList>
    </citation>
    <scope>NUCLEOTIDE SEQUENCE [LARGE SCALE GENOMIC DNA]</scope>
    <source>
        <strain evidence="2">G3</strain>
    </source>
</reference>
<dbReference type="InterPro" id="IPR000719">
    <property type="entry name" value="Prot_kinase_dom"/>
</dbReference>
<dbReference type="STRING" id="5722.A2DAT3"/>
<evidence type="ECO:0000259" key="1">
    <source>
        <dbReference type="PROSITE" id="PS50011"/>
    </source>
</evidence>
<dbReference type="eggNOG" id="KOG0032">
    <property type="taxonomic scope" value="Eukaryota"/>
</dbReference>
<evidence type="ECO:0000313" key="2">
    <source>
        <dbReference type="EMBL" id="EAY22586.1"/>
    </source>
</evidence>
<organism evidence="2 3">
    <name type="scientific">Trichomonas vaginalis (strain ATCC PRA-98 / G3)</name>
    <dbReference type="NCBI Taxonomy" id="412133"/>
    <lineage>
        <taxon>Eukaryota</taxon>
        <taxon>Metamonada</taxon>
        <taxon>Parabasalia</taxon>
        <taxon>Trichomonadida</taxon>
        <taxon>Trichomonadidae</taxon>
        <taxon>Trichomonas</taxon>
    </lineage>
</organism>
<dbReference type="SMART" id="SM00220">
    <property type="entry name" value="S_TKc"/>
    <property type="match status" value="1"/>
</dbReference>
<accession>A2DAT3</accession>
<dbReference type="EMBL" id="DS113183">
    <property type="protein sequence ID" value="EAY22586.1"/>
    <property type="molecule type" value="Genomic_DNA"/>
</dbReference>